<evidence type="ECO:0000313" key="3">
    <source>
        <dbReference type="Proteomes" id="UP000292052"/>
    </source>
</evidence>
<dbReference type="GO" id="GO:1902936">
    <property type="term" value="F:phosphatidylinositol bisphosphate binding"/>
    <property type="evidence" value="ECO:0007669"/>
    <property type="project" value="TreeGrafter"/>
</dbReference>
<protein>
    <submittedName>
        <fullName evidence="2">Alpha-tocopherol transfer protein-like</fullName>
    </submittedName>
</protein>
<sequence>MDLISISQDEKDQVRKHYNINVTQIKEDIDLIREWLKKEPHLPQNITDDFIEKVLLRNKFRVERTKQKLENYFTLRGNNKELMSDFQNIVPTKQTTTFLPMPRLTPSLERINILKLKNADLDQYDIYKVIKTDLAIGQLALQYDYAVGDRFIVDFEGFTLGHLTKFYPVPLAKHVTLFEEAYSCRILGIEFVNLPSFASKILAICKMIMRPKFIEKMKIHDNLESLHEVVPKEYLPSEYGGTFSNIPDLLKKWDEAVVSHYDFFLENYKNVSQEHLRIGKTIANEAFGADGTFKQLEID</sequence>
<dbReference type="PANTHER" id="PTHR10174">
    <property type="entry name" value="ALPHA-TOCOPHEROL TRANSFER PROTEIN-RELATED"/>
    <property type="match status" value="1"/>
</dbReference>
<dbReference type="EMBL" id="QDEB01044133">
    <property type="protein sequence ID" value="RZC38351.1"/>
    <property type="molecule type" value="Genomic_DNA"/>
</dbReference>
<organism evidence="2 3">
    <name type="scientific">Asbolus verrucosus</name>
    <name type="common">Desert ironclad beetle</name>
    <dbReference type="NCBI Taxonomy" id="1661398"/>
    <lineage>
        <taxon>Eukaryota</taxon>
        <taxon>Metazoa</taxon>
        <taxon>Ecdysozoa</taxon>
        <taxon>Arthropoda</taxon>
        <taxon>Hexapoda</taxon>
        <taxon>Insecta</taxon>
        <taxon>Pterygota</taxon>
        <taxon>Neoptera</taxon>
        <taxon>Endopterygota</taxon>
        <taxon>Coleoptera</taxon>
        <taxon>Polyphaga</taxon>
        <taxon>Cucujiformia</taxon>
        <taxon>Tenebrionidae</taxon>
        <taxon>Pimeliinae</taxon>
        <taxon>Asbolus</taxon>
    </lineage>
</organism>
<name>A0A482VZM3_ASBVE</name>
<dbReference type="InterPro" id="IPR036273">
    <property type="entry name" value="CRAL/TRIO_N_dom_sf"/>
</dbReference>
<dbReference type="SMART" id="SM00516">
    <property type="entry name" value="SEC14"/>
    <property type="match status" value="1"/>
</dbReference>
<proteinExistence type="predicted"/>
<dbReference type="PRINTS" id="PR00180">
    <property type="entry name" value="CRETINALDHBP"/>
</dbReference>
<reference evidence="2 3" key="1">
    <citation type="submission" date="2017-03" db="EMBL/GenBank/DDBJ databases">
        <title>Genome of the blue death feigning beetle - Asbolus verrucosus.</title>
        <authorList>
            <person name="Rider S.D."/>
        </authorList>
    </citation>
    <scope>NUCLEOTIDE SEQUENCE [LARGE SCALE GENOMIC DNA]</scope>
    <source>
        <strain evidence="2">Butters</strain>
        <tissue evidence="2">Head and leg muscle</tissue>
    </source>
</reference>
<keyword evidence="3" id="KW-1185">Reference proteome</keyword>
<dbReference type="PROSITE" id="PS50191">
    <property type="entry name" value="CRAL_TRIO"/>
    <property type="match status" value="1"/>
</dbReference>
<dbReference type="Pfam" id="PF00650">
    <property type="entry name" value="CRAL_TRIO"/>
    <property type="match status" value="1"/>
</dbReference>
<dbReference type="PANTHER" id="PTHR10174:SF222">
    <property type="entry name" value="GH10083P-RELATED"/>
    <property type="match status" value="1"/>
</dbReference>
<dbReference type="AlphaFoldDB" id="A0A482VZM3"/>
<feature type="domain" description="CRAL-TRIO" evidence="1">
    <location>
        <begin position="102"/>
        <end position="247"/>
    </location>
</feature>
<dbReference type="InterPro" id="IPR001251">
    <property type="entry name" value="CRAL-TRIO_dom"/>
</dbReference>
<dbReference type="CDD" id="cd00170">
    <property type="entry name" value="SEC14"/>
    <property type="match status" value="1"/>
</dbReference>
<accession>A0A482VZM3</accession>
<dbReference type="GO" id="GO:0016020">
    <property type="term" value="C:membrane"/>
    <property type="evidence" value="ECO:0007669"/>
    <property type="project" value="TreeGrafter"/>
</dbReference>
<evidence type="ECO:0000313" key="2">
    <source>
        <dbReference type="EMBL" id="RZC38351.1"/>
    </source>
</evidence>
<dbReference type="SUPFAM" id="SSF46938">
    <property type="entry name" value="CRAL/TRIO N-terminal domain"/>
    <property type="match status" value="1"/>
</dbReference>
<dbReference type="InterPro" id="IPR036865">
    <property type="entry name" value="CRAL-TRIO_dom_sf"/>
</dbReference>
<dbReference type="SUPFAM" id="SSF52087">
    <property type="entry name" value="CRAL/TRIO domain"/>
    <property type="match status" value="1"/>
</dbReference>
<comment type="caution">
    <text evidence="2">The sequence shown here is derived from an EMBL/GenBank/DDBJ whole genome shotgun (WGS) entry which is preliminary data.</text>
</comment>
<dbReference type="OrthoDB" id="6575879at2759"/>
<dbReference type="Proteomes" id="UP000292052">
    <property type="component" value="Unassembled WGS sequence"/>
</dbReference>
<dbReference type="Gene3D" id="3.40.525.10">
    <property type="entry name" value="CRAL-TRIO lipid binding domain"/>
    <property type="match status" value="1"/>
</dbReference>
<evidence type="ECO:0000259" key="1">
    <source>
        <dbReference type="PROSITE" id="PS50191"/>
    </source>
</evidence>
<gene>
    <name evidence="2" type="ORF">BDFB_009884</name>
</gene>